<dbReference type="Pfam" id="PF13242">
    <property type="entry name" value="Hydrolase_like"/>
    <property type="match status" value="1"/>
</dbReference>
<protein>
    <submittedName>
        <fullName evidence="1">HAD family hydrolase</fullName>
    </submittedName>
</protein>
<dbReference type="PANTHER" id="PTHR19288:SF90">
    <property type="entry name" value="OS08G0542600 PROTEIN"/>
    <property type="match status" value="1"/>
</dbReference>
<dbReference type="Pfam" id="PF13344">
    <property type="entry name" value="Hydrolase_6"/>
    <property type="match status" value="1"/>
</dbReference>
<sequence length="285" mass="30460">MNILESVAPLADSHDGFVLDIWGVLHDGATPYPGVPEALRELRARGKRIVLLSNAPRRSWFVAKSLTAMGIESSLYDGIVTSGEVAWTLLRDRRHPWFSRLGSRAFHIGPERDLSVIEELPITLATSPAEADFLLNTGPEPERGPQSVEPYRALLAECAAAKLPMLCTNPDRAVMVSGQRLICAGALADVYLEQGGDVLEIGKPDAMVYETVLSTLALPPAKIVAIGDTPHTDLLGAANAGIDAVWALTGLALNHFGPNPSPEALAAEAVREGVAPIAALRSLRW</sequence>
<dbReference type="RefSeq" id="WP_076960353.1">
    <property type="nucleotide sequence ID" value="NZ_MLCO01000371.1"/>
</dbReference>
<keyword evidence="2" id="KW-1185">Reference proteome</keyword>
<organism evidence="1 2">
    <name type="scientific">Teichococcus deserti</name>
    <dbReference type="NCBI Taxonomy" id="1817963"/>
    <lineage>
        <taxon>Bacteria</taxon>
        <taxon>Pseudomonadati</taxon>
        <taxon>Pseudomonadota</taxon>
        <taxon>Alphaproteobacteria</taxon>
        <taxon>Acetobacterales</taxon>
        <taxon>Roseomonadaceae</taxon>
        <taxon>Roseomonas</taxon>
    </lineage>
</organism>
<dbReference type="GO" id="GO:0016791">
    <property type="term" value="F:phosphatase activity"/>
    <property type="evidence" value="ECO:0007669"/>
    <property type="project" value="TreeGrafter"/>
</dbReference>
<dbReference type="Proteomes" id="UP000188879">
    <property type="component" value="Unassembled WGS sequence"/>
</dbReference>
<dbReference type="CDD" id="cd07525">
    <property type="entry name" value="HAD_like"/>
    <property type="match status" value="1"/>
</dbReference>
<dbReference type="AlphaFoldDB" id="A0A1V2GUF5"/>
<evidence type="ECO:0000313" key="1">
    <source>
        <dbReference type="EMBL" id="ONG44959.1"/>
    </source>
</evidence>
<dbReference type="PANTHER" id="PTHR19288">
    <property type="entry name" value="4-NITROPHENYLPHOSPHATASE-RELATED"/>
    <property type="match status" value="1"/>
</dbReference>
<dbReference type="EMBL" id="MLCO01000371">
    <property type="protein sequence ID" value="ONG44959.1"/>
    <property type="molecule type" value="Genomic_DNA"/>
</dbReference>
<keyword evidence="1" id="KW-0378">Hydrolase</keyword>
<dbReference type="InterPro" id="IPR036412">
    <property type="entry name" value="HAD-like_sf"/>
</dbReference>
<reference evidence="1 2" key="1">
    <citation type="submission" date="2016-10" db="EMBL/GenBank/DDBJ databases">
        <title>Draft Genome sequence of Roseomonas sp. strain M3.</title>
        <authorList>
            <person name="Subhash Y."/>
            <person name="Lee S."/>
        </authorList>
    </citation>
    <scope>NUCLEOTIDE SEQUENCE [LARGE SCALE GENOMIC DNA]</scope>
    <source>
        <strain evidence="1 2">M3</strain>
    </source>
</reference>
<evidence type="ECO:0000313" key="2">
    <source>
        <dbReference type="Proteomes" id="UP000188879"/>
    </source>
</evidence>
<dbReference type="InterPro" id="IPR023214">
    <property type="entry name" value="HAD_sf"/>
</dbReference>
<dbReference type="Gene3D" id="3.40.50.1000">
    <property type="entry name" value="HAD superfamily/HAD-like"/>
    <property type="match status" value="2"/>
</dbReference>
<proteinExistence type="predicted"/>
<gene>
    <name evidence="1" type="ORF">BKE38_27030</name>
</gene>
<comment type="caution">
    <text evidence="1">The sequence shown here is derived from an EMBL/GenBank/DDBJ whole genome shotgun (WGS) entry which is preliminary data.</text>
</comment>
<name>A0A1V2GUF5_9PROT</name>
<dbReference type="InterPro" id="IPR006357">
    <property type="entry name" value="HAD-SF_hydro_IIA"/>
</dbReference>
<dbReference type="NCBIfam" id="TIGR01459">
    <property type="entry name" value="HAD-SF-IIA-hyp4"/>
    <property type="match status" value="1"/>
</dbReference>
<dbReference type="SUPFAM" id="SSF56784">
    <property type="entry name" value="HAD-like"/>
    <property type="match status" value="1"/>
</dbReference>
<dbReference type="OrthoDB" id="9791073at2"/>
<dbReference type="InterPro" id="IPR006356">
    <property type="entry name" value="HAD-SF_hydro_IIA_hyp3"/>
</dbReference>
<accession>A0A1V2GUF5</accession>
<dbReference type="GO" id="GO:0005737">
    <property type="term" value="C:cytoplasm"/>
    <property type="evidence" value="ECO:0007669"/>
    <property type="project" value="TreeGrafter"/>
</dbReference>